<sequence>MSNLFCYGTLMYKPLLRALLERDLSAEPATLEGYACFAIRSAAYPGIVAAEGNRVSGLLVRDIPPGAWLGLDRYEGEFYRRETVAVVLADDSEVEASTYVMRPRFRSRLSQRAWQYGPEAERYAAAQCEALLQRKGR</sequence>
<organism evidence="4 5">
    <name type="scientific">Litorivivens lipolytica</name>
    <dbReference type="NCBI Taxonomy" id="1524264"/>
    <lineage>
        <taxon>Bacteria</taxon>
        <taxon>Pseudomonadati</taxon>
        <taxon>Pseudomonadota</taxon>
        <taxon>Gammaproteobacteria</taxon>
        <taxon>Litorivivens</taxon>
    </lineage>
</organism>
<accession>A0A7W4W4F8</accession>
<name>A0A7W4W4F8_9GAMM</name>
<feature type="domain" description="Gamma-glutamylcyclotransferase AIG2-like" evidence="3">
    <location>
        <begin position="4"/>
        <end position="107"/>
    </location>
</feature>
<dbReference type="AlphaFoldDB" id="A0A7W4W4F8"/>
<dbReference type="PANTHER" id="PTHR31544">
    <property type="entry name" value="AIG2-LIKE PROTEIN D"/>
    <property type="match status" value="1"/>
</dbReference>
<evidence type="ECO:0000256" key="1">
    <source>
        <dbReference type="ARBA" id="ARBA00022679"/>
    </source>
</evidence>
<dbReference type="EMBL" id="JACHWY010000001">
    <property type="protein sequence ID" value="MBB3047288.1"/>
    <property type="molecule type" value="Genomic_DNA"/>
</dbReference>
<dbReference type="InterPro" id="IPR036568">
    <property type="entry name" value="GGCT-like_sf"/>
</dbReference>
<dbReference type="GO" id="GO:0016740">
    <property type="term" value="F:transferase activity"/>
    <property type="evidence" value="ECO:0007669"/>
    <property type="project" value="UniProtKB-KW"/>
</dbReference>
<keyword evidence="5" id="KW-1185">Reference proteome</keyword>
<comment type="caution">
    <text evidence="4">The sequence shown here is derived from an EMBL/GenBank/DDBJ whole genome shotgun (WGS) entry which is preliminary data.</text>
</comment>
<dbReference type="Gene3D" id="3.10.490.10">
    <property type="entry name" value="Gamma-glutamyl cyclotransferase-like"/>
    <property type="match status" value="1"/>
</dbReference>
<dbReference type="PANTHER" id="PTHR31544:SF2">
    <property type="entry name" value="AIG2-LIKE PROTEIN D"/>
    <property type="match status" value="1"/>
</dbReference>
<dbReference type="Proteomes" id="UP000537130">
    <property type="component" value="Unassembled WGS sequence"/>
</dbReference>
<evidence type="ECO:0000259" key="3">
    <source>
        <dbReference type="Pfam" id="PF06094"/>
    </source>
</evidence>
<keyword evidence="1 4" id="KW-0808">Transferase</keyword>
<dbReference type="Pfam" id="PF06094">
    <property type="entry name" value="GGACT"/>
    <property type="match status" value="1"/>
</dbReference>
<protein>
    <recommendedName>
        <fullName evidence="2">Putative gamma-glutamylcyclotransferase</fullName>
    </recommendedName>
</protein>
<dbReference type="InterPro" id="IPR013024">
    <property type="entry name" value="GGCT-like"/>
</dbReference>
<evidence type="ECO:0000313" key="5">
    <source>
        <dbReference type="Proteomes" id="UP000537130"/>
    </source>
</evidence>
<reference evidence="4 5" key="1">
    <citation type="submission" date="2020-08" db="EMBL/GenBank/DDBJ databases">
        <title>Genomic Encyclopedia of Type Strains, Phase III (KMG-III): the genomes of soil and plant-associated and newly described type strains.</title>
        <authorList>
            <person name="Whitman W."/>
        </authorList>
    </citation>
    <scope>NUCLEOTIDE SEQUENCE [LARGE SCALE GENOMIC DNA]</scope>
    <source>
        <strain evidence="4 5">CECT 8654</strain>
    </source>
</reference>
<gene>
    <name evidence="4" type="ORF">FHR99_001524</name>
</gene>
<dbReference type="InterPro" id="IPR009288">
    <property type="entry name" value="AIG2-like_dom"/>
</dbReference>
<dbReference type="SUPFAM" id="SSF110857">
    <property type="entry name" value="Gamma-glutamyl cyclotransferase-like"/>
    <property type="match status" value="1"/>
</dbReference>
<dbReference type="CDD" id="cd06661">
    <property type="entry name" value="GGCT_like"/>
    <property type="match status" value="1"/>
</dbReference>
<evidence type="ECO:0000313" key="4">
    <source>
        <dbReference type="EMBL" id="MBB3047288.1"/>
    </source>
</evidence>
<dbReference type="InterPro" id="IPR045038">
    <property type="entry name" value="AIG2-like"/>
</dbReference>
<proteinExistence type="predicted"/>
<dbReference type="RefSeq" id="WP_183409919.1">
    <property type="nucleotide sequence ID" value="NZ_JACHWY010000001.1"/>
</dbReference>
<evidence type="ECO:0000256" key="2">
    <source>
        <dbReference type="ARBA" id="ARBA00030602"/>
    </source>
</evidence>